<gene>
    <name evidence="1" type="ORF">NLG97_g8002</name>
</gene>
<dbReference type="Proteomes" id="UP001148737">
    <property type="component" value="Unassembled WGS sequence"/>
</dbReference>
<proteinExistence type="predicted"/>
<keyword evidence="2" id="KW-1185">Reference proteome</keyword>
<reference evidence="1" key="1">
    <citation type="submission" date="2022-07" db="EMBL/GenBank/DDBJ databases">
        <title>Genome Sequence of Lecanicillium saksenae.</title>
        <authorList>
            <person name="Buettner E."/>
        </authorList>
    </citation>
    <scope>NUCLEOTIDE SEQUENCE</scope>
    <source>
        <strain evidence="1">VT-O1</strain>
    </source>
</reference>
<evidence type="ECO:0000313" key="2">
    <source>
        <dbReference type="Proteomes" id="UP001148737"/>
    </source>
</evidence>
<comment type="caution">
    <text evidence="1">The sequence shown here is derived from an EMBL/GenBank/DDBJ whole genome shotgun (WGS) entry which is preliminary data.</text>
</comment>
<name>A0ACC1QK92_9HYPO</name>
<accession>A0ACC1QK92</accession>
<evidence type="ECO:0000313" key="1">
    <source>
        <dbReference type="EMBL" id="KAJ3480728.1"/>
    </source>
</evidence>
<protein>
    <submittedName>
        <fullName evidence="1">Uncharacterized protein</fullName>
    </submittedName>
</protein>
<sequence length="325" mass="35577">MFAGIPALANAQRLHDRIDPADIPPPTPIALPRYQPFAQDNTPVEPSESLSALLSTTGRYPANIASTALSAIGIDLKADVDVQQLIPDPAFIPDFAKWDEMTLEQAQDASASTQRPLSNGKLSPGCHVYLERKMELSSLNEEAFRTIRRIQAPMGKLAPRLGNAYEFFRCLEQLTMYWDDPTKVPSLPPSPEIFAGEDTAEPTEKPATAQVPDANGSIGRTQAGHQMPASLRHVLVASFVKLVAYDFGCSASPSRTEPRLQLQSPSNSQSTNAGSSSPWLRVRPRCRHQLSSRYQLHQAEPRSSAVNGPGPRSYWRTYHGSTSCT</sequence>
<organism evidence="1 2">
    <name type="scientific">Lecanicillium saksenae</name>
    <dbReference type="NCBI Taxonomy" id="468837"/>
    <lineage>
        <taxon>Eukaryota</taxon>
        <taxon>Fungi</taxon>
        <taxon>Dikarya</taxon>
        <taxon>Ascomycota</taxon>
        <taxon>Pezizomycotina</taxon>
        <taxon>Sordariomycetes</taxon>
        <taxon>Hypocreomycetidae</taxon>
        <taxon>Hypocreales</taxon>
        <taxon>Cordycipitaceae</taxon>
        <taxon>Lecanicillium</taxon>
    </lineage>
</organism>
<dbReference type="EMBL" id="JANAKD010001323">
    <property type="protein sequence ID" value="KAJ3480728.1"/>
    <property type="molecule type" value="Genomic_DNA"/>
</dbReference>